<reference evidence="2 3" key="1">
    <citation type="submission" date="2020-10" db="EMBL/GenBank/DDBJ databases">
        <title>Plant Genome Project.</title>
        <authorList>
            <person name="Zhang R.-G."/>
        </authorList>
    </citation>
    <scope>NUCLEOTIDE SEQUENCE [LARGE SCALE GENOMIC DNA]</scope>
    <source>
        <strain evidence="2">FAFU-HL-1</strain>
        <tissue evidence="2">Leaf</tissue>
    </source>
</reference>
<protein>
    <submittedName>
        <fullName evidence="2">Uncharacterized protein</fullName>
    </submittedName>
</protein>
<sequence length="139" mass="15750">MRPFLQKGREGMQNLMRRGNWKKRNQEQCSLNLTGLHSEIGTKEQAVVLDRRRRSKTLHEAPMARAMPITQTIMSGPNIQVKGPEPAEEHGDVQPKEELQEKPGTVMGPEPAEEHGDVQPKEELQCIIVEPWQIPTNPS</sequence>
<name>A0A835MLC7_9ROSI</name>
<keyword evidence="3" id="KW-1185">Reference proteome</keyword>
<feature type="compositionally biased region" description="Basic and acidic residues" evidence="1">
    <location>
        <begin position="85"/>
        <end position="101"/>
    </location>
</feature>
<feature type="region of interest" description="Disordered" evidence="1">
    <location>
        <begin position="69"/>
        <end position="121"/>
    </location>
</feature>
<dbReference type="EMBL" id="JADGMS010000019">
    <property type="protein sequence ID" value="KAF9661658.1"/>
    <property type="molecule type" value="Genomic_DNA"/>
</dbReference>
<dbReference type="AlphaFoldDB" id="A0A835MLC7"/>
<accession>A0A835MLC7</accession>
<comment type="caution">
    <text evidence="2">The sequence shown here is derived from an EMBL/GenBank/DDBJ whole genome shotgun (WGS) entry which is preliminary data.</text>
</comment>
<evidence type="ECO:0000256" key="1">
    <source>
        <dbReference type="SAM" id="MobiDB-lite"/>
    </source>
</evidence>
<evidence type="ECO:0000313" key="3">
    <source>
        <dbReference type="Proteomes" id="UP000657918"/>
    </source>
</evidence>
<feature type="compositionally biased region" description="Basic and acidic residues" evidence="1">
    <location>
        <begin position="112"/>
        <end position="121"/>
    </location>
</feature>
<gene>
    <name evidence="2" type="ORF">SADUNF_Sadunf19G0091600</name>
</gene>
<dbReference type="Proteomes" id="UP000657918">
    <property type="component" value="Unassembled WGS sequence"/>
</dbReference>
<dbReference type="OrthoDB" id="10454668at2759"/>
<feature type="compositionally biased region" description="Polar residues" evidence="1">
    <location>
        <begin position="69"/>
        <end position="78"/>
    </location>
</feature>
<evidence type="ECO:0000313" key="2">
    <source>
        <dbReference type="EMBL" id="KAF9661658.1"/>
    </source>
</evidence>
<organism evidence="2 3">
    <name type="scientific">Salix dunnii</name>
    <dbReference type="NCBI Taxonomy" id="1413687"/>
    <lineage>
        <taxon>Eukaryota</taxon>
        <taxon>Viridiplantae</taxon>
        <taxon>Streptophyta</taxon>
        <taxon>Embryophyta</taxon>
        <taxon>Tracheophyta</taxon>
        <taxon>Spermatophyta</taxon>
        <taxon>Magnoliopsida</taxon>
        <taxon>eudicotyledons</taxon>
        <taxon>Gunneridae</taxon>
        <taxon>Pentapetalae</taxon>
        <taxon>rosids</taxon>
        <taxon>fabids</taxon>
        <taxon>Malpighiales</taxon>
        <taxon>Salicaceae</taxon>
        <taxon>Saliceae</taxon>
        <taxon>Salix</taxon>
    </lineage>
</organism>
<proteinExistence type="predicted"/>